<evidence type="ECO:0000313" key="2">
    <source>
        <dbReference type="EnsemblMetazoa" id="SMAR009719-PA"/>
    </source>
</evidence>
<proteinExistence type="predicted"/>
<protein>
    <submittedName>
        <fullName evidence="2">Uncharacterized protein</fullName>
    </submittedName>
</protein>
<reference evidence="3" key="1">
    <citation type="submission" date="2011-05" db="EMBL/GenBank/DDBJ databases">
        <authorList>
            <person name="Richards S.R."/>
            <person name="Qu J."/>
            <person name="Jiang H."/>
            <person name="Jhangiani S.N."/>
            <person name="Agravi P."/>
            <person name="Goodspeed R."/>
            <person name="Gross S."/>
            <person name="Mandapat C."/>
            <person name="Jackson L."/>
            <person name="Mathew T."/>
            <person name="Pu L."/>
            <person name="Thornton R."/>
            <person name="Saada N."/>
            <person name="Wilczek-Boney K.B."/>
            <person name="Lee S."/>
            <person name="Kovar C."/>
            <person name="Wu Y."/>
            <person name="Scherer S.E."/>
            <person name="Worley K.C."/>
            <person name="Muzny D.M."/>
            <person name="Gibbs R."/>
        </authorList>
    </citation>
    <scope>NUCLEOTIDE SEQUENCE</scope>
    <source>
        <strain evidence="3">Brora</strain>
    </source>
</reference>
<dbReference type="EnsemblMetazoa" id="SMAR009719-RA">
    <property type="protein sequence ID" value="SMAR009719-PA"/>
    <property type="gene ID" value="SMAR009719"/>
</dbReference>
<dbReference type="Proteomes" id="UP000014500">
    <property type="component" value="Unassembled WGS sequence"/>
</dbReference>
<keyword evidence="3" id="KW-1185">Reference proteome</keyword>
<dbReference type="HOGENOM" id="CLU_2349361_0_0_1"/>
<feature type="compositionally biased region" description="Basic and acidic residues" evidence="1">
    <location>
        <begin position="1"/>
        <end position="20"/>
    </location>
</feature>
<sequence length="97" mass="11337">MNSHNQHFDNDTKSQARDRPPVSSPRLHHHPLPWQLIEQHPPRPVFTLRSTKLPFFSLLLSSAEKKKRFSSYPPPSACFFVYILYTQISLHNFPVSI</sequence>
<feature type="region of interest" description="Disordered" evidence="1">
    <location>
        <begin position="1"/>
        <end position="33"/>
    </location>
</feature>
<accession>T1J7R4</accession>
<evidence type="ECO:0000313" key="3">
    <source>
        <dbReference type="Proteomes" id="UP000014500"/>
    </source>
</evidence>
<organism evidence="2 3">
    <name type="scientific">Strigamia maritima</name>
    <name type="common">European centipede</name>
    <name type="synonym">Geophilus maritimus</name>
    <dbReference type="NCBI Taxonomy" id="126957"/>
    <lineage>
        <taxon>Eukaryota</taxon>
        <taxon>Metazoa</taxon>
        <taxon>Ecdysozoa</taxon>
        <taxon>Arthropoda</taxon>
        <taxon>Myriapoda</taxon>
        <taxon>Chilopoda</taxon>
        <taxon>Pleurostigmophora</taxon>
        <taxon>Geophilomorpha</taxon>
        <taxon>Linotaeniidae</taxon>
        <taxon>Strigamia</taxon>
    </lineage>
</organism>
<dbReference type="EMBL" id="JH431939">
    <property type="status" value="NOT_ANNOTATED_CDS"/>
    <property type="molecule type" value="Genomic_DNA"/>
</dbReference>
<evidence type="ECO:0000256" key="1">
    <source>
        <dbReference type="SAM" id="MobiDB-lite"/>
    </source>
</evidence>
<dbReference type="AlphaFoldDB" id="T1J7R4"/>
<name>T1J7R4_STRMM</name>
<reference evidence="2" key="2">
    <citation type="submission" date="2015-02" db="UniProtKB">
        <authorList>
            <consortium name="EnsemblMetazoa"/>
        </authorList>
    </citation>
    <scope>IDENTIFICATION</scope>
</reference>